<dbReference type="Gene3D" id="3.40.50.1820">
    <property type="entry name" value="alpha/beta hydrolase"/>
    <property type="match status" value="1"/>
</dbReference>
<keyword evidence="6" id="KW-1185">Reference proteome</keyword>
<evidence type="ECO:0000259" key="4">
    <source>
        <dbReference type="Pfam" id="PF00135"/>
    </source>
</evidence>
<feature type="chain" id="PRO_5023061409" description="Carboxylic ester hydrolase" evidence="3">
    <location>
        <begin position="21"/>
        <end position="514"/>
    </location>
</feature>
<reference evidence="5 6" key="1">
    <citation type="journal article" date="2019" name="Nat. Ecol. Evol.">
        <title>Megaphylogeny resolves global patterns of mushroom evolution.</title>
        <authorList>
            <person name="Varga T."/>
            <person name="Krizsan K."/>
            <person name="Foldi C."/>
            <person name="Dima B."/>
            <person name="Sanchez-Garcia M."/>
            <person name="Sanchez-Ramirez S."/>
            <person name="Szollosi G.J."/>
            <person name="Szarkandi J.G."/>
            <person name="Papp V."/>
            <person name="Albert L."/>
            <person name="Andreopoulos W."/>
            <person name="Angelini C."/>
            <person name="Antonin V."/>
            <person name="Barry K.W."/>
            <person name="Bougher N.L."/>
            <person name="Buchanan P."/>
            <person name="Buyck B."/>
            <person name="Bense V."/>
            <person name="Catcheside P."/>
            <person name="Chovatia M."/>
            <person name="Cooper J."/>
            <person name="Damon W."/>
            <person name="Desjardin D."/>
            <person name="Finy P."/>
            <person name="Geml J."/>
            <person name="Haridas S."/>
            <person name="Hughes K."/>
            <person name="Justo A."/>
            <person name="Karasinski D."/>
            <person name="Kautmanova I."/>
            <person name="Kiss B."/>
            <person name="Kocsube S."/>
            <person name="Kotiranta H."/>
            <person name="LaButti K.M."/>
            <person name="Lechner B.E."/>
            <person name="Liimatainen K."/>
            <person name="Lipzen A."/>
            <person name="Lukacs Z."/>
            <person name="Mihaltcheva S."/>
            <person name="Morgado L.N."/>
            <person name="Niskanen T."/>
            <person name="Noordeloos M.E."/>
            <person name="Ohm R.A."/>
            <person name="Ortiz-Santana B."/>
            <person name="Ovrebo C."/>
            <person name="Racz N."/>
            <person name="Riley R."/>
            <person name="Savchenko A."/>
            <person name="Shiryaev A."/>
            <person name="Soop K."/>
            <person name="Spirin V."/>
            <person name="Szebenyi C."/>
            <person name="Tomsovsky M."/>
            <person name="Tulloss R.E."/>
            <person name="Uehling J."/>
            <person name="Grigoriev I.V."/>
            <person name="Vagvolgyi C."/>
            <person name="Papp T."/>
            <person name="Martin F.M."/>
            <person name="Miettinen O."/>
            <person name="Hibbett D.S."/>
            <person name="Nagy L.G."/>
        </authorList>
    </citation>
    <scope>NUCLEOTIDE SEQUENCE [LARGE SCALE GENOMIC DNA]</scope>
    <source>
        <strain evidence="5 6">CBS 121175</strain>
    </source>
</reference>
<name>A0A5C3L0X5_COPMA</name>
<dbReference type="STRING" id="230819.A0A5C3L0X5"/>
<evidence type="ECO:0000256" key="2">
    <source>
        <dbReference type="ARBA" id="ARBA00022801"/>
    </source>
</evidence>
<comment type="similarity">
    <text evidence="1 3">Belongs to the type-B carboxylesterase/lipase family.</text>
</comment>
<dbReference type="InterPro" id="IPR019819">
    <property type="entry name" value="Carboxylesterase_B_CS"/>
</dbReference>
<evidence type="ECO:0000256" key="1">
    <source>
        <dbReference type="ARBA" id="ARBA00005964"/>
    </source>
</evidence>
<evidence type="ECO:0000313" key="6">
    <source>
        <dbReference type="Proteomes" id="UP000307440"/>
    </source>
</evidence>
<dbReference type="AlphaFoldDB" id="A0A5C3L0X5"/>
<proteinExistence type="inferred from homology"/>
<dbReference type="PANTHER" id="PTHR43918">
    <property type="entry name" value="ACETYLCHOLINESTERASE"/>
    <property type="match status" value="1"/>
</dbReference>
<protein>
    <recommendedName>
        <fullName evidence="3">Carboxylic ester hydrolase</fullName>
        <ecNumber evidence="3">3.1.1.-</ecNumber>
    </recommendedName>
</protein>
<dbReference type="InterPro" id="IPR002018">
    <property type="entry name" value="CarbesteraseB"/>
</dbReference>
<dbReference type="Proteomes" id="UP000307440">
    <property type="component" value="Unassembled WGS sequence"/>
</dbReference>
<gene>
    <name evidence="5" type="ORF">FA15DRAFT_637791</name>
</gene>
<accession>A0A5C3L0X5</accession>
<dbReference type="EMBL" id="ML210176">
    <property type="protein sequence ID" value="TFK26288.1"/>
    <property type="molecule type" value="Genomic_DNA"/>
</dbReference>
<keyword evidence="3" id="KW-0732">Signal</keyword>
<dbReference type="OrthoDB" id="408631at2759"/>
<feature type="signal peptide" evidence="3">
    <location>
        <begin position="1"/>
        <end position="20"/>
    </location>
</feature>
<dbReference type="InterPro" id="IPR019826">
    <property type="entry name" value="Carboxylesterase_B_AS"/>
</dbReference>
<dbReference type="InterPro" id="IPR050654">
    <property type="entry name" value="AChE-related_enzymes"/>
</dbReference>
<dbReference type="SUPFAM" id="SSF53474">
    <property type="entry name" value="alpha/beta-Hydrolases"/>
    <property type="match status" value="1"/>
</dbReference>
<feature type="domain" description="Carboxylesterase type B" evidence="4">
    <location>
        <begin position="28"/>
        <end position="343"/>
    </location>
</feature>
<dbReference type="InterPro" id="IPR029058">
    <property type="entry name" value="AB_hydrolase_fold"/>
</dbReference>
<feature type="domain" description="Carboxylesterase type B" evidence="4">
    <location>
        <begin position="358"/>
        <end position="478"/>
    </location>
</feature>
<dbReference type="PROSITE" id="PS00941">
    <property type="entry name" value="CARBOXYLESTERASE_B_2"/>
    <property type="match status" value="1"/>
</dbReference>
<dbReference type="EC" id="3.1.1.-" evidence="3"/>
<keyword evidence="2 3" id="KW-0378">Hydrolase</keyword>
<organism evidence="5 6">
    <name type="scientific">Coprinopsis marcescibilis</name>
    <name type="common">Agaric fungus</name>
    <name type="synonym">Psathyrella marcescibilis</name>
    <dbReference type="NCBI Taxonomy" id="230819"/>
    <lineage>
        <taxon>Eukaryota</taxon>
        <taxon>Fungi</taxon>
        <taxon>Dikarya</taxon>
        <taxon>Basidiomycota</taxon>
        <taxon>Agaricomycotina</taxon>
        <taxon>Agaricomycetes</taxon>
        <taxon>Agaricomycetidae</taxon>
        <taxon>Agaricales</taxon>
        <taxon>Agaricineae</taxon>
        <taxon>Psathyrellaceae</taxon>
        <taxon>Coprinopsis</taxon>
    </lineage>
</organism>
<sequence length="514" mass="55765">MSPPLLLLLFFLAKLTLSDASVESDGLHVKTRLGPVSGSRPIPGVLQWLGIPYAVAGRWEAPRFPESFRSTFPAASFGDACPQLINPIVANYLVLSHQNDSIRESEDCLTLNIWTPSRRNVRNTPVLIWIHGGGFQFGTSGLKVYDAKRLVQSHDVTVVTINYRLNIFGQPGAPQLVNPNVTQNFGLLDQRAAVQWVFDNIASFGGDPAQITLVGHSAGATSLALYTLAYPNDTLVKGLIEQSGSVYDLSNAASPTFDDGPWRTVAGVVGCGTEPTPDQLTCMKTIPWRDIIATILREGIPFVKLVTDDVLVFSNYQSRTEAGQFLRVPALTGSLANDLDTFTVAANLARRGNSPPFLTQVISDISTQVTITCPVSTISGIRAGLGVPTWRYYYEAIFPGISTRSDLRAFHSSEIPLIFGTYRDISSSSSPEETALSNTIQAAWVAFAKNPTSGLTSLNWPKYDPSSDTLVQLGNRENQTGISFAPPRLLDATCDSIPKLLELRSQFSNLLSGV</sequence>
<dbReference type="PROSITE" id="PS00122">
    <property type="entry name" value="CARBOXYLESTERASE_B_1"/>
    <property type="match status" value="1"/>
</dbReference>
<dbReference type="Pfam" id="PF00135">
    <property type="entry name" value="COesterase"/>
    <property type="match status" value="2"/>
</dbReference>
<evidence type="ECO:0000313" key="5">
    <source>
        <dbReference type="EMBL" id="TFK26288.1"/>
    </source>
</evidence>
<dbReference type="GO" id="GO:0052689">
    <property type="term" value="F:carboxylic ester hydrolase activity"/>
    <property type="evidence" value="ECO:0007669"/>
    <property type="project" value="TreeGrafter"/>
</dbReference>
<dbReference type="PANTHER" id="PTHR43918:SF4">
    <property type="entry name" value="CARBOXYLIC ESTER HYDROLASE"/>
    <property type="match status" value="1"/>
</dbReference>
<evidence type="ECO:0000256" key="3">
    <source>
        <dbReference type="RuleBase" id="RU361235"/>
    </source>
</evidence>